<evidence type="ECO:0000256" key="2">
    <source>
        <dbReference type="SAM" id="SignalP"/>
    </source>
</evidence>
<accession>A0AAW7X044</accession>
<dbReference type="AlphaFoldDB" id="A0AAW7X044"/>
<keyword evidence="2" id="KW-0732">Signal</keyword>
<evidence type="ECO:0000256" key="1">
    <source>
        <dbReference type="SAM" id="MobiDB-lite"/>
    </source>
</evidence>
<feature type="region of interest" description="Disordered" evidence="1">
    <location>
        <begin position="293"/>
        <end position="336"/>
    </location>
</feature>
<feature type="compositionally biased region" description="Acidic residues" evidence="1">
    <location>
        <begin position="315"/>
        <end position="326"/>
    </location>
</feature>
<evidence type="ECO:0000313" key="3">
    <source>
        <dbReference type="EMBL" id="MDO6421095.1"/>
    </source>
</evidence>
<feature type="chain" id="PRO_5043756764" evidence="2">
    <location>
        <begin position="30"/>
        <end position="336"/>
    </location>
</feature>
<feature type="compositionally biased region" description="Basic and acidic residues" evidence="1">
    <location>
        <begin position="293"/>
        <end position="306"/>
    </location>
</feature>
<dbReference type="Proteomes" id="UP001169760">
    <property type="component" value="Unassembled WGS sequence"/>
</dbReference>
<organism evidence="3 4">
    <name type="scientific">Saccharophagus degradans</name>
    <dbReference type="NCBI Taxonomy" id="86304"/>
    <lineage>
        <taxon>Bacteria</taxon>
        <taxon>Pseudomonadati</taxon>
        <taxon>Pseudomonadota</taxon>
        <taxon>Gammaproteobacteria</taxon>
        <taxon>Cellvibrionales</taxon>
        <taxon>Cellvibrionaceae</taxon>
        <taxon>Saccharophagus</taxon>
    </lineage>
</organism>
<protein>
    <submittedName>
        <fullName evidence="3">Uncharacterized protein</fullName>
    </submittedName>
</protein>
<comment type="caution">
    <text evidence="3">The sequence shown here is derived from an EMBL/GenBank/DDBJ whole genome shotgun (WGS) entry which is preliminary data.</text>
</comment>
<proteinExistence type="predicted"/>
<name>A0AAW7X044_9GAMM</name>
<evidence type="ECO:0000313" key="4">
    <source>
        <dbReference type="Proteomes" id="UP001169760"/>
    </source>
</evidence>
<reference evidence="3" key="1">
    <citation type="submission" date="2023-07" db="EMBL/GenBank/DDBJ databases">
        <title>Genome content predicts the carbon catabolic preferences of heterotrophic bacteria.</title>
        <authorList>
            <person name="Gralka M."/>
        </authorList>
    </citation>
    <scope>NUCLEOTIDE SEQUENCE</scope>
    <source>
        <strain evidence="3">I3M17_2</strain>
    </source>
</reference>
<gene>
    <name evidence="3" type="ORF">Q4521_01270</name>
</gene>
<feature type="signal peptide" evidence="2">
    <location>
        <begin position="1"/>
        <end position="29"/>
    </location>
</feature>
<dbReference type="EMBL" id="JAUOPB010000001">
    <property type="protein sequence ID" value="MDO6421095.1"/>
    <property type="molecule type" value="Genomic_DNA"/>
</dbReference>
<dbReference type="RefSeq" id="WP_303490313.1">
    <property type="nucleotide sequence ID" value="NZ_JAUOPB010000001.1"/>
</dbReference>
<sequence>MSLLRKIKSLLKLNALGLSLGFITISVYAQDNCPAVNCDCASLPSEVWQKSCARHETAIKKACADNKGVATDFCAIHGLNATPLPLLTDLTGVEVVSEAEISSLNNKVAAMYWSLHADLDLAGDAIKANKYGRGQEVLKLMDDNIENLFRVQRQVTTSFIAYEEEGDAENAWEDYSEDSLKMARDIDKFGTKLLKQYDEAQEDKPKRAYGILAVKALRMAGKAYEHAAYAYVQDRQHDDAAKIWKRASEISKIILDHKIVTNAEQAHIDYYRYQTATRLHRASLHQWLDGEEKDAKKELEESKAFMDDPTLVDDMLVEEPEPEEPEEKSRGFKLFK</sequence>